<dbReference type="GO" id="GO:0070210">
    <property type="term" value="C:Rpd3L-Expanded complex"/>
    <property type="evidence" value="ECO:0007669"/>
    <property type="project" value="TreeGrafter"/>
</dbReference>
<dbReference type="InterPro" id="IPR032675">
    <property type="entry name" value="LRR_dom_sf"/>
</dbReference>
<dbReference type="Gene3D" id="3.30.40.10">
    <property type="entry name" value="Zinc/RING finger domain, C3HC4 (zinc finger)"/>
    <property type="match status" value="1"/>
</dbReference>
<feature type="compositionally biased region" description="Polar residues" evidence="3">
    <location>
        <begin position="328"/>
        <end position="352"/>
    </location>
</feature>
<dbReference type="Pfam" id="PF12998">
    <property type="entry name" value="ING"/>
    <property type="match status" value="1"/>
</dbReference>
<feature type="compositionally biased region" description="Low complexity" evidence="3">
    <location>
        <begin position="293"/>
        <end position="303"/>
    </location>
</feature>
<accession>A0A6V8HII4</accession>
<name>A0A6V8HII4_TALPI</name>
<proteinExistence type="predicted"/>
<feature type="domain" description="Inhibitor of growth protein N-terminal histone-binding" evidence="4">
    <location>
        <begin position="75"/>
        <end position="205"/>
    </location>
</feature>
<keyword evidence="6" id="KW-1185">Reference proteome</keyword>
<dbReference type="SUPFAM" id="SSF52047">
    <property type="entry name" value="RNI-like"/>
    <property type="match status" value="1"/>
</dbReference>
<keyword evidence="1" id="KW-0156">Chromatin regulator</keyword>
<comment type="caution">
    <text evidence="5">The sequence shown here is derived from an EMBL/GenBank/DDBJ whole genome shotgun (WGS) entry which is preliminary data.</text>
</comment>
<feature type="compositionally biased region" description="Polar residues" evidence="3">
    <location>
        <begin position="516"/>
        <end position="528"/>
    </location>
</feature>
<dbReference type="InterPro" id="IPR011011">
    <property type="entry name" value="Znf_FYVE_PHD"/>
</dbReference>
<feature type="compositionally biased region" description="Polar residues" evidence="3">
    <location>
        <begin position="49"/>
        <end position="66"/>
    </location>
</feature>
<evidence type="ECO:0000256" key="3">
    <source>
        <dbReference type="SAM" id="MobiDB-lite"/>
    </source>
</evidence>
<dbReference type="CDD" id="cd15505">
    <property type="entry name" value="PHD_ING"/>
    <property type="match status" value="1"/>
</dbReference>
<feature type="compositionally biased region" description="Low complexity" evidence="3">
    <location>
        <begin position="529"/>
        <end position="549"/>
    </location>
</feature>
<organism evidence="5 6">
    <name type="scientific">Talaromyces pinophilus</name>
    <name type="common">Penicillium pinophilum</name>
    <dbReference type="NCBI Taxonomy" id="128442"/>
    <lineage>
        <taxon>Eukaryota</taxon>
        <taxon>Fungi</taxon>
        <taxon>Dikarya</taxon>
        <taxon>Ascomycota</taxon>
        <taxon>Pezizomycotina</taxon>
        <taxon>Eurotiomycetes</taxon>
        <taxon>Eurotiomycetidae</taxon>
        <taxon>Eurotiales</taxon>
        <taxon>Trichocomaceae</taxon>
        <taxon>Talaromyces</taxon>
        <taxon>Talaromyces sect. Talaromyces</taxon>
    </lineage>
</organism>
<dbReference type="PANTHER" id="PTHR10333:SF42">
    <property type="entry name" value="INHIBITOR OF GROWTH PROTEIN 5"/>
    <property type="match status" value="1"/>
</dbReference>
<feature type="region of interest" description="Disordered" evidence="3">
    <location>
        <begin position="509"/>
        <end position="593"/>
    </location>
</feature>
<dbReference type="SMART" id="SM01408">
    <property type="entry name" value="ING"/>
    <property type="match status" value="1"/>
</dbReference>
<sequence>MASALTSGATASNSLSQAPGSRTTARQTRTNPSRVSKTAARSFPYYGSQHGQSSANDGAASQGTANNIPHGLFPALTHFTDAITALPREFRRHNSLLKEVDAKAWALEDNLHQLLLSASDSRPVPFPQNPAPIVDGEVREYAHNLNDPQNVESQESKQRRLLFDRIRRTLSDLMLTADEKNHVLTNANEELDHQLYRLDAVHPYIFNEVSEEARLGSLTHWAYSNRAAAKAAAKTTTERPRREAATTTSHLVQALHEADVAAHRSEARRDATVRKPRRNQVDSDFDETRPTQRKGAAAKARAAGGDGADATAPVPKRRRVVDKPAAVQTGSAAMERSTSTVTNNGRTASKDSAGTEVKKRARAPNAVTTVGRKRNNTVTSAVDSPSAPSPPVIGTFNPPRSAPSPGPRPQSSRAQQATTQATSRQRPPSASSRANHGSIDKPLDSKTNVSTDDSAKEKTPQLIPGDIVKKDALETKATPLLDKEDRPEVKPMEAVNPSVQMSPALSTIGVTKGRTSKTSTPVVSTFAESQTRARSSRNNNNNTNNETAAPTTKRNTHKKSNSTVSAAYKAKIAQQEEEEESSREGDDEDDESEPRYCYCNQVSFGEMVACDNDACPTEWFHLSCVGLAKPPGRNVKEDTGGIAQSFLDTSKQKEGSSEDNTPVVDMTAAVDQMPDFCCPCGGFMGWKQIRLRGRKMSKSYSDLSILGHRSSSTGWMWDTTSKRPIIKEVAAEVEEKRPTLTIEDLPVEVLIQIISYLAVELPPNGYTPRNVDLISCLLTSRTLHSATLSVLYRNITVPHSVIFSKLLKHLTHFPALGTIVRRLDFSHFTSVGLGRTRQMNAEIQNLTSKTLLQCLDLLPNLMEGLFQEHLETDIDTTVVQKIFGGLPKLRAVDFCGCSSQTFSTGFMEAFTVNSTIPHFLPQLRRISLHECSGLPSAVFEQLLPRLVNVTHLDLGRTQVTEKALLSLPTTAQITHLNLSKCLRLSGSQVVNFLATHPAVTESLVYLNLMTDPSRYRLLESEDVTNLLPVLPSTLRSLNLNGARITTEHVALLIPLTKHLEELGLSGANLSASDINSLFVPQDPESEKSWQPSALHYLDVSKVTSITLQTLFNPRLCVLISSRSLPLEVVELGEKLITPLRDRTKSAKSNGWSLRELGRRGWYVREPIKVEGADEWAIDDGSRSWKMGARWWGMRKIPVTVGEVGGLYGHYMFKK</sequence>
<dbReference type="InterPro" id="IPR001810">
    <property type="entry name" value="F-box_dom"/>
</dbReference>
<dbReference type="GO" id="GO:0033698">
    <property type="term" value="C:Rpd3L complex"/>
    <property type="evidence" value="ECO:0007669"/>
    <property type="project" value="TreeGrafter"/>
</dbReference>
<dbReference type="InterPro" id="IPR013083">
    <property type="entry name" value="Znf_RING/FYVE/PHD"/>
</dbReference>
<feature type="site" description="Histone H3K4me3 binding" evidence="2">
    <location>
        <position position="619"/>
    </location>
</feature>
<feature type="compositionally biased region" description="Basic and acidic residues" evidence="3">
    <location>
        <begin position="258"/>
        <end position="273"/>
    </location>
</feature>
<reference evidence="6" key="1">
    <citation type="journal article" date="2015" name="Genome Announc.">
        <title>Draft genome sequence of Talaromyces cellulolyticus strain Y-94, a source of lignocellulosic biomass-degrading enzymes.</title>
        <authorList>
            <person name="Fujii T."/>
            <person name="Koike H."/>
            <person name="Sawayama S."/>
            <person name="Yano S."/>
            <person name="Inoue H."/>
        </authorList>
    </citation>
    <scope>NUCLEOTIDE SEQUENCE [LARGE SCALE GENOMIC DNA]</scope>
    <source>
        <strain evidence="6">Y-94</strain>
    </source>
</reference>
<protein>
    <recommendedName>
        <fullName evidence="4">Inhibitor of growth protein N-terminal histone-binding domain-containing protein</fullName>
    </recommendedName>
</protein>
<dbReference type="GO" id="GO:0006325">
    <property type="term" value="P:chromatin organization"/>
    <property type="evidence" value="ECO:0007669"/>
    <property type="project" value="UniProtKB-KW"/>
</dbReference>
<dbReference type="SUPFAM" id="SSF57903">
    <property type="entry name" value="FYVE/PHD zinc finger"/>
    <property type="match status" value="1"/>
</dbReference>
<dbReference type="PANTHER" id="PTHR10333">
    <property type="entry name" value="INHIBITOR OF GROWTH PROTEIN"/>
    <property type="match status" value="1"/>
</dbReference>
<dbReference type="Proteomes" id="UP000053095">
    <property type="component" value="Unassembled WGS sequence"/>
</dbReference>
<gene>
    <name evidence="5" type="ORF">TCE0_042r14891</name>
</gene>
<dbReference type="Pfam" id="PF12937">
    <property type="entry name" value="F-box-like"/>
    <property type="match status" value="1"/>
</dbReference>
<dbReference type="InterPro" id="IPR024610">
    <property type="entry name" value="ING_N_histone-binding"/>
</dbReference>
<feature type="site" description="Histone H3K4me3 binding" evidence="2">
    <location>
        <position position="611"/>
    </location>
</feature>
<evidence type="ECO:0000313" key="6">
    <source>
        <dbReference type="Proteomes" id="UP000053095"/>
    </source>
</evidence>
<feature type="region of interest" description="Disordered" evidence="3">
    <location>
        <begin position="1"/>
        <end position="66"/>
    </location>
</feature>
<feature type="site" description="Histone H3K4me3 binding" evidence="2">
    <location>
        <position position="596"/>
    </location>
</feature>
<evidence type="ECO:0000259" key="4">
    <source>
        <dbReference type="SMART" id="SM01408"/>
    </source>
</evidence>
<dbReference type="Gene3D" id="6.10.140.1740">
    <property type="match status" value="1"/>
</dbReference>
<dbReference type="Gene3D" id="3.80.10.10">
    <property type="entry name" value="Ribonuclease Inhibitor"/>
    <property type="match status" value="1"/>
</dbReference>
<feature type="region of interest" description="Disordered" evidence="3">
    <location>
        <begin position="258"/>
        <end position="470"/>
    </location>
</feature>
<feature type="compositionally biased region" description="Polar residues" evidence="3">
    <location>
        <begin position="1"/>
        <end position="36"/>
    </location>
</feature>
<feature type="compositionally biased region" description="Low complexity" evidence="3">
    <location>
        <begin position="409"/>
        <end position="434"/>
    </location>
</feature>
<dbReference type="EMBL" id="DF933838">
    <property type="protein sequence ID" value="GAM41631.1"/>
    <property type="molecule type" value="Genomic_DNA"/>
</dbReference>
<feature type="compositionally biased region" description="Acidic residues" evidence="3">
    <location>
        <begin position="575"/>
        <end position="592"/>
    </location>
</feature>
<evidence type="ECO:0000256" key="1">
    <source>
        <dbReference type="ARBA" id="ARBA00022853"/>
    </source>
</evidence>
<dbReference type="InterPro" id="IPR028651">
    <property type="entry name" value="ING_fam"/>
</dbReference>
<evidence type="ECO:0000256" key="2">
    <source>
        <dbReference type="PIRSR" id="PIRSR628651-50"/>
    </source>
</evidence>
<evidence type="ECO:0000313" key="5">
    <source>
        <dbReference type="EMBL" id="GAM41631.1"/>
    </source>
</evidence>
<feature type="site" description="Histone H3K4me3 binding" evidence="2">
    <location>
        <position position="607"/>
    </location>
</feature>
<dbReference type="AlphaFoldDB" id="A0A6V8HII4"/>
<dbReference type="GO" id="GO:0006355">
    <property type="term" value="P:regulation of DNA-templated transcription"/>
    <property type="evidence" value="ECO:0007669"/>
    <property type="project" value="TreeGrafter"/>
</dbReference>